<feature type="domain" description="HTH cro/C1-type" evidence="1">
    <location>
        <begin position="10"/>
        <end position="64"/>
    </location>
</feature>
<accession>A0A369B626</accession>
<sequence>MKSTTILTELNSYIKQHEFTIRQFALKLGINVGTVSHILNGTRKLTVNQLDRITEVMGFPRGHYYAEFIREYLEENNPDWRRIRPLLFNCVELDKLDCITETVNLLLENLMYSPLLFDVAEELFQSKKYSAAEILYENVADSERKQHSERLALCQYRLFTIRIGQDQMQNFKTACQFEPFADRLDEILQLDALKDLANMYRSLRLWDRVEIFAREMEHKAKILYFTEEHSKNSFFLEQQNKLSRPLFVYIAYAKLLYANVSEGKGDYEHALQYTYEYADLNWVKETDDNTKYWMNLFLAWAQANIFANKLMSGDLSILSDYISYIEMRSDEVFTALINILYAANRYQFNVDSILQRFEIKIKTFEPQSKDMYSGQVIPDSCAKFFYELAFYYLRKCDYRNGFKNIMQGLEYSIKINKESMILKFVGLFEDFSNEASIEVRALYKNLIKKVCAVL</sequence>
<evidence type="ECO:0000259" key="1">
    <source>
        <dbReference type="PROSITE" id="PS50943"/>
    </source>
</evidence>
<gene>
    <name evidence="2" type="ORF">DFP94_111122</name>
</gene>
<dbReference type="CDD" id="cd00093">
    <property type="entry name" value="HTH_XRE"/>
    <property type="match status" value="1"/>
</dbReference>
<dbReference type="SMART" id="SM00530">
    <property type="entry name" value="HTH_XRE"/>
    <property type="match status" value="1"/>
</dbReference>
<dbReference type="AlphaFoldDB" id="A0A369B626"/>
<proteinExistence type="predicted"/>
<dbReference type="Pfam" id="PF01381">
    <property type="entry name" value="HTH_3"/>
    <property type="match status" value="1"/>
</dbReference>
<keyword evidence="3" id="KW-1185">Reference proteome</keyword>
<evidence type="ECO:0000313" key="3">
    <source>
        <dbReference type="Proteomes" id="UP000253090"/>
    </source>
</evidence>
<dbReference type="InterPro" id="IPR010982">
    <property type="entry name" value="Lambda_DNA-bd_dom_sf"/>
</dbReference>
<evidence type="ECO:0000313" key="2">
    <source>
        <dbReference type="EMBL" id="RCX16775.1"/>
    </source>
</evidence>
<dbReference type="EMBL" id="QPJW01000011">
    <property type="protein sequence ID" value="RCX16775.1"/>
    <property type="molecule type" value="Genomic_DNA"/>
</dbReference>
<dbReference type="InterPro" id="IPR001387">
    <property type="entry name" value="Cro/C1-type_HTH"/>
</dbReference>
<dbReference type="PROSITE" id="PS50943">
    <property type="entry name" value="HTH_CROC1"/>
    <property type="match status" value="1"/>
</dbReference>
<dbReference type="Proteomes" id="UP000253090">
    <property type="component" value="Unassembled WGS sequence"/>
</dbReference>
<protein>
    <submittedName>
        <fullName evidence="2">Helix-turn-helix protein</fullName>
    </submittedName>
</protein>
<organism evidence="2 3">
    <name type="scientific">Fontibacillus phaseoli</name>
    <dbReference type="NCBI Taxonomy" id="1416533"/>
    <lineage>
        <taxon>Bacteria</taxon>
        <taxon>Bacillati</taxon>
        <taxon>Bacillota</taxon>
        <taxon>Bacilli</taxon>
        <taxon>Bacillales</taxon>
        <taxon>Paenibacillaceae</taxon>
        <taxon>Fontibacillus</taxon>
    </lineage>
</organism>
<reference evidence="2 3" key="1">
    <citation type="submission" date="2018-07" db="EMBL/GenBank/DDBJ databases">
        <title>Genomic Encyclopedia of Type Strains, Phase III (KMG-III): the genomes of soil and plant-associated and newly described type strains.</title>
        <authorList>
            <person name="Whitman W."/>
        </authorList>
    </citation>
    <scope>NUCLEOTIDE SEQUENCE [LARGE SCALE GENOMIC DNA]</scope>
    <source>
        <strain evidence="2 3">CECT 8333</strain>
    </source>
</reference>
<dbReference type="Gene3D" id="1.10.260.40">
    <property type="entry name" value="lambda repressor-like DNA-binding domains"/>
    <property type="match status" value="1"/>
</dbReference>
<comment type="caution">
    <text evidence="2">The sequence shown here is derived from an EMBL/GenBank/DDBJ whole genome shotgun (WGS) entry which is preliminary data.</text>
</comment>
<dbReference type="GO" id="GO:0003677">
    <property type="term" value="F:DNA binding"/>
    <property type="evidence" value="ECO:0007669"/>
    <property type="project" value="InterPro"/>
</dbReference>
<name>A0A369B626_9BACL</name>
<dbReference type="SUPFAM" id="SSF47413">
    <property type="entry name" value="lambda repressor-like DNA-binding domains"/>
    <property type="match status" value="1"/>
</dbReference>